<sequence>MEHQTPFPCLDQTANLPPAGGLSRRAASLREVEPFPPPPKRGSLTDCAVNGYVSASQERVTGGDILKRLDPQGQSRQVLHTAPGTLVTAIAA</sequence>
<dbReference type="AlphaFoldDB" id="A0A5B7GA88"/>
<proteinExistence type="predicted"/>
<keyword evidence="3" id="KW-1185">Reference proteome</keyword>
<accession>A0A5B7GA88</accession>
<evidence type="ECO:0000256" key="1">
    <source>
        <dbReference type="SAM" id="MobiDB-lite"/>
    </source>
</evidence>
<protein>
    <submittedName>
        <fullName evidence="2">Uncharacterized protein</fullName>
    </submittedName>
</protein>
<comment type="caution">
    <text evidence="2">The sequence shown here is derived from an EMBL/GenBank/DDBJ whole genome shotgun (WGS) entry which is preliminary data.</text>
</comment>
<gene>
    <name evidence="2" type="ORF">E2C01_047955</name>
</gene>
<dbReference type="EMBL" id="VSRR010012068">
    <property type="protein sequence ID" value="MPC54048.1"/>
    <property type="molecule type" value="Genomic_DNA"/>
</dbReference>
<evidence type="ECO:0000313" key="3">
    <source>
        <dbReference type="Proteomes" id="UP000324222"/>
    </source>
</evidence>
<feature type="region of interest" description="Disordered" evidence="1">
    <location>
        <begin position="1"/>
        <end position="23"/>
    </location>
</feature>
<name>A0A5B7GA88_PORTR</name>
<dbReference type="Proteomes" id="UP000324222">
    <property type="component" value="Unassembled WGS sequence"/>
</dbReference>
<reference evidence="2 3" key="1">
    <citation type="submission" date="2019-05" db="EMBL/GenBank/DDBJ databases">
        <title>Another draft genome of Portunus trituberculatus and its Hox gene families provides insights of decapod evolution.</title>
        <authorList>
            <person name="Jeong J.-H."/>
            <person name="Song I."/>
            <person name="Kim S."/>
            <person name="Choi T."/>
            <person name="Kim D."/>
            <person name="Ryu S."/>
            <person name="Kim W."/>
        </authorList>
    </citation>
    <scope>NUCLEOTIDE SEQUENCE [LARGE SCALE GENOMIC DNA]</scope>
    <source>
        <tissue evidence="2">Muscle</tissue>
    </source>
</reference>
<evidence type="ECO:0000313" key="2">
    <source>
        <dbReference type="EMBL" id="MPC54048.1"/>
    </source>
</evidence>
<organism evidence="2 3">
    <name type="scientific">Portunus trituberculatus</name>
    <name type="common">Swimming crab</name>
    <name type="synonym">Neptunus trituberculatus</name>
    <dbReference type="NCBI Taxonomy" id="210409"/>
    <lineage>
        <taxon>Eukaryota</taxon>
        <taxon>Metazoa</taxon>
        <taxon>Ecdysozoa</taxon>
        <taxon>Arthropoda</taxon>
        <taxon>Crustacea</taxon>
        <taxon>Multicrustacea</taxon>
        <taxon>Malacostraca</taxon>
        <taxon>Eumalacostraca</taxon>
        <taxon>Eucarida</taxon>
        <taxon>Decapoda</taxon>
        <taxon>Pleocyemata</taxon>
        <taxon>Brachyura</taxon>
        <taxon>Eubrachyura</taxon>
        <taxon>Portunoidea</taxon>
        <taxon>Portunidae</taxon>
        <taxon>Portuninae</taxon>
        <taxon>Portunus</taxon>
    </lineage>
</organism>